<feature type="domain" description="DUF6589" evidence="2">
    <location>
        <begin position="355"/>
        <end position="681"/>
    </location>
</feature>
<gene>
    <name evidence="3" type="ORF">D9619_009478</name>
</gene>
<evidence type="ECO:0000256" key="1">
    <source>
        <dbReference type="SAM" id="MobiDB-lite"/>
    </source>
</evidence>
<evidence type="ECO:0000313" key="4">
    <source>
        <dbReference type="Proteomes" id="UP000567179"/>
    </source>
</evidence>
<reference evidence="3 4" key="1">
    <citation type="journal article" date="2020" name="ISME J.">
        <title>Uncovering the hidden diversity of litter-decomposition mechanisms in mushroom-forming fungi.</title>
        <authorList>
            <person name="Floudas D."/>
            <person name="Bentzer J."/>
            <person name="Ahren D."/>
            <person name="Johansson T."/>
            <person name="Persson P."/>
            <person name="Tunlid A."/>
        </authorList>
    </citation>
    <scope>NUCLEOTIDE SEQUENCE [LARGE SCALE GENOMIC DNA]</scope>
    <source>
        <strain evidence="3 4">CBS 101986</strain>
    </source>
</reference>
<dbReference type="InterPro" id="IPR046496">
    <property type="entry name" value="DUF6589"/>
</dbReference>
<organism evidence="3 4">
    <name type="scientific">Psilocybe cf. subviscida</name>
    <dbReference type="NCBI Taxonomy" id="2480587"/>
    <lineage>
        <taxon>Eukaryota</taxon>
        <taxon>Fungi</taxon>
        <taxon>Dikarya</taxon>
        <taxon>Basidiomycota</taxon>
        <taxon>Agaricomycotina</taxon>
        <taxon>Agaricomycetes</taxon>
        <taxon>Agaricomycetidae</taxon>
        <taxon>Agaricales</taxon>
        <taxon>Agaricineae</taxon>
        <taxon>Strophariaceae</taxon>
        <taxon>Psilocybe</taxon>
    </lineage>
</organism>
<keyword evidence="4" id="KW-1185">Reference proteome</keyword>
<dbReference type="EMBL" id="JAACJJ010000002">
    <property type="protein sequence ID" value="KAF5329334.1"/>
    <property type="molecule type" value="Genomic_DNA"/>
</dbReference>
<evidence type="ECO:0000313" key="3">
    <source>
        <dbReference type="EMBL" id="KAF5329334.1"/>
    </source>
</evidence>
<comment type="caution">
    <text evidence="3">The sequence shown here is derived from an EMBL/GenBank/DDBJ whole genome shotgun (WGS) entry which is preliminary data.</text>
</comment>
<dbReference type="Pfam" id="PF20231">
    <property type="entry name" value="DUF6589"/>
    <property type="match status" value="1"/>
</dbReference>
<dbReference type="OrthoDB" id="3207600at2759"/>
<dbReference type="AlphaFoldDB" id="A0A8H5BU84"/>
<name>A0A8H5BU84_9AGAR</name>
<dbReference type="Proteomes" id="UP000567179">
    <property type="component" value="Unassembled WGS sequence"/>
</dbReference>
<feature type="region of interest" description="Disordered" evidence="1">
    <location>
        <begin position="207"/>
        <end position="238"/>
    </location>
</feature>
<proteinExistence type="predicted"/>
<protein>
    <recommendedName>
        <fullName evidence="2">DUF6589 domain-containing protein</fullName>
    </recommendedName>
</protein>
<evidence type="ECO:0000259" key="2">
    <source>
        <dbReference type="Pfam" id="PF20231"/>
    </source>
</evidence>
<sequence length="870" mass="98626">MHTSSPSLSEVSVVLHIFDCVHTQIKMGDDVLAYGDAFWQEKIGNDMKYLPLQQKQHAIFSLLVYLQVSLLQFLTFTFTSPIHAVRMRAGRFVSYIPSARDDENKFAPATLLRLWYKSFPKQTNHLDNMIKPYAEEMVKKESDQLIEEKSFQLKLRTLTLRSIRELLSPQKILEKYQSLAPFTWSLLYSFAAAPNRYRMYNLTKSDEDQKDAENDDWDDDPNLADDEPESKWDRSDIPKGFSRNPALVNGTSSRVMTVLSNIGLCVSGRTVERLKKRISEDAIGFAIELVTSGGLFATVFDNINIYLRKFQQRITNQNSMIHATNCANIGIDGDGVDAAAAEDLKSKLSMRGKRSQASFNDLVPTPSDDEHIRKAFRCIIAEFIVRYTPGSKKWDGRGEMLVKIEGEMPTDRPLPPKKTDARPFGVFDVNEGSKKGLVKVLETICERMQLTWQAWSSKTRLILGDWLTSNNLRAARLHRADDINAMERLEYAEEFSMLWHYALQNTHLLMRAHYGHAVLDPTSLAAHKGLLGRVWDASKPNYAAAKSLVRHSLIARLLHITMVKKGLRRWSDLQKWHPTLDDIWDLSKDICENHASSSAAEEMKKHDDDWHAHDILFIRDALFFCEFEQAVAYADAGRVLRVLSFWCFAFRGAGQHNYARECAEVILKWKYELTDDLRKRVFIAQGSGVTIKYIIEKGSACVEAFRDITHLVATFFSDSNAPRRSKEIAFAEDMRVLVEDMEKHGIHRGTKARMVMAPTKQSSGKGKKTKTEPKSAIIDIHVAGAEAWQHGKFTEYINATAYDPAVGYPITDVEKESTTLLNSDSVFDTNEENPIDHDAYEDVYGDEGSAASWVTSLGGGEEFATGEIVV</sequence>
<feature type="compositionally biased region" description="Acidic residues" evidence="1">
    <location>
        <begin position="208"/>
        <end position="228"/>
    </location>
</feature>
<accession>A0A8H5BU84</accession>